<evidence type="ECO:0000313" key="11">
    <source>
        <dbReference type="Proteomes" id="UP001059950"/>
    </source>
</evidence>
<keyword evidence="10" id="KW-0614">Plasmid</keyword>
<dbReference type="Proteomes" id="UP001059950">
    <property type="component" value="Plasmid unnamed"/>
</dbReference>
<evidence type="ECO:0000256" key="7">
    <source>
        <dbReference type="ARBA" id="ARBA00022679"/>
    </source>
</evidence>
<dbReference type="InterPro" id="IPR029063">
    <property type="entry name" value="SAM-dependent_MTases_sf"/>
</dbReference>
<dbReference type="InterPro" id="IPR022474">
    <property type="entry name" value="Thiopur_S-MeTfrase_Se/Te_detox"/>
</dbReference>
<dbReference type="CDD" id="cd02440">
    <property type="entry name" value="AdoMet_MTases"/>
    <property type="match status" value="1"/>
</dbReference>
<dbReference type="Pfam" id="PF05724">
    <property type="entry name" value="TPMT"/>
    <property type="match status" value="1"/>
</dbReference>
<keyword evidence="8 9" id="KW-0949">S-adenosyl-L-methionine</keyword>
<evidence type="ECO:0000256" key="6">
    <source>
        <dbReference type="ARBA" id="ARBA00022603"/>
    </source>
</evidence>
<evidence type="ECO:0000313" key="10">
    <source>
        <dbReference type="EMBL" id="UTW05655.1"/>
    </source>
</evidence>
<evidence type="ECO:0000256" key="1">
    <source>
        <dbReference type="ARBA" id="ARBA00000903"/>
    </source>
</evidence>
<dbReference type="EMBL" id="CP073345">
    <property type="protein sequence ID" value="UTW05655.1"/>
    <property type="molecule type" value="Genomic_DNA"/>
</dbReference>
<feature type="binding site" evidence="9">
    <location>
        <position position="66"/>
    </location>
    <ligand>
        <name>S-adenosyl-L-methionine</name>
        <dbReference type="ChEBI" id="CHEBI:59789"/>
    </ligand>
</feature>
<comment type="similarity">
    <text evidence="3 9">Belongs to the class I-like SAM-binding methyltransferase superfamily. TPMT family.</text>
</comment>
<reference evidence="10" key="1">
    <citation type="submission" date="2021-04" db="EMBL/GenBank/DDBJ databases">
        <title>Oceanospirillales bacteria with DddD are important DMSP degraders in coastal seawater.</title>
        <authorList>
            <person name="Liu J."/>
        </authorList>
    </citation>
    <scope>NUCLEOTIDE SEQUENCE</scope>
    <source>
        <strain evidence="10">GY6</strain>
        <plasmid evidence="10">unnamed</plasmid>
    </source>
</reference>
<evidence type="ECO:0000256" key="4">
    <source>
        <dbReference type="ARBA" id="ARBA00011905"/>
    </source>
</evidence>
<evidence type="ECO:0000256" key="9">
    <source>
        <dbReference type="HAMAP-Rule" id="MF_00812"/>
    </source>
</evidence>
<feature type="binding site" evidence="9">
    <location>
        <position position="10"/>
    </location>
    <ligand>
        <name>S-adenosyl-L-methionine</name>
        <dbReference type="ChEBI" id="CHEBI:59789"/>
    </ligand>
</feature>
<dbReference type="InterPro" id="IPR025835">
    <property type="entry name" value="Thiopurine_S-MeTrfase"/>
</dbReference>
<dbReference type="EC" id="2.1.1.67" evidence="4 9"/>
<accession>A0ABY5H069</accession>
<dbReference type="InterPro" id="IPR008854">
    <property type="entry name" value="TPMT"/>
</dbReference>
<name>A0ABY5H069_9GAMM</name>
<organism evidence="10 11">
    <name type="scientific">Amphritea atlantica</name>
    <dbReference type="NCBI Taxonomy" id="355243"/>
    <lineage>
        <taxon>Bacteria</taxon>
        <taxon>Pseudomonadati</taxon>
        <taxon>Pseudomonadota</taxon>
        <taxon>Gammaproteobacteria</taxon>
        <taxon>Oceanospirillales</taxon>
        <taxon>Oceanospirillaceae</taxon>
        <taxon>Amphritea</taxon>
    </lineage>
</organism>
<dbReference type="Gene3D" id="3.40.50.150">
    <property type="entry name" value="Vaccinia Virus protein VP39"/>
    <property type="match status" value="1"/>
</dbReference>
<keyword evidence="11" id="KW-1185">Reference proteome</keyword>
<geneLocation type="plasmid" evidence="10 11">
    <name>unnamed</name>
</geneLocation>
<comment type="subcellular location">
    <subcellularLocation>
        <location evidence="2 9">Cytoplasm</location>
    </subcellularLocation>
</comment>
<gene>
    <name evidence="9" type="primary">tpm</name>
    <name evidence="10" type="ORF">KDX31_19905</name>
</gene>
<keyword evidence="5 9" id="KW-0963">Cytoplasm</keyword>
<sequence>MHSEFWHERWKTGRIGFHQQQVNLFLSTYWSRLQSGGKGRVLVPLCGKSLDMIWLREQGHEVTGVELNERACQAFWSEQNVPVAEQQVGDFSLREKDGLRLLCGDFFALPAEEFETVSWVYDRAALVAFPEPMRQRYAHTLIEQLPAGVGMLLITLEFNDPEGPPFSVTDDEVRALYGERFSIEKLMAQRGGGRNGRAEVESVYIMRDRR</sequence>
<keyword evidence="6 9" id="KW-0489">Methyltransferase</keyword>
<proteinExistence type="inferred from homology"/>
<dbReference type="SUPFAM" id="SSF53335">
    <property type="entry name" value="S-adenosyl-L-methionine-dependent methyltransferases"/>
    <property type="match status" value="1"/>
</dbReference>
<dbReference type="GO" id="GO:0032259">
    <property type="term" value="P:methylation"/>
    <property type="evidence" value="ECO:0007669"/>
    <property type="project" value="UniProtKB-KW"/>
</dbReference>
<evidence type="ECO:0000256" key="8">
    <source>
        <dbReference type="ARBA" id="ARBA00022691"/>
    </source>
</evidence>
<dbReference type="PROSITE" id="PS51585">
    <property type="entry name" value="SAM_MT_TPMT"/>
    <property type="match status" value="1"/>
</dbReference>
<evidence type="ECO:0000256" key="2">
    <source>
        <dbReference type="ARBA" id="ARBA00004496"/>
    </source>
</evidence>
<dbReference type="PANTHER" id="PTHR10259">
    <property type="entry name" value="THIOPURINE S-METHYLTRANSFERASE"/>
    <property type="match status" value="1"/>
</dbReference>
<comment type="catalytic activity">
    <reaction evidence="1 9">
        <text>S-adenosyl-L-methionine + a thiopurine = S-adenosyl-L-homocysteine + a thiopurine S-methylether.</text>
        <dbReference type="EC" id="2.1.1.67"/>
    </reaction>
</comment>
<evidence type="ECO:0000256" key="3">
    <source>
        <dbReference type="ARBA" id="ARBA00008145"/>
    </source>
</evidence>
<dbReference type="NCBIfam" id="NF009732">
    <property type="entry name" value="PRK13255.1"/>
    <property type="match status" value="1"/>
</dbReference>
<protein>
    <recommendedName>
        <fullName evidence="4 9">Thiopurine S-methyltransferase</fullName>
        <ecNumber evidence="4 9">2.1.1.67</ecNumber>
    </recommendedName>
    <alternativeName>
        <fullName evidence="9">Thiopurine methyltransferase</fullName>
    </alternativeName>
</protein>
<dbReference type="GO" id="GO:0008119">
    <property type="term" value="F:thiopurine S-methyltransferase activity"/>
    <property type="evidence" value="ECO:0007669"/>
    <property type="project" value="UniProtKB-EC"/>
</dbReference>
<dbReference type="PIRSF" id="PIRSF023956">
    <property type="entry name" value="Thiopurine_S-methyltransferase"/>
    <property type="match status" value="1"/>
</dbReference>
<dbReference type="HAMAP" id="MF_00812">
    <property type="entry name" value="Thiopur_methtran"/>
    <property type="match status" value="1"/>
</dbReference>
<evidence type="ECO:0000256" key="5">
    <source>
        <dbReference type="ARBA" id="ARBA00022490"/>
    </source>
</evidence>
<feature type="binding site" evidence="9">
    <location>
        <position position="45"/>
    </location>
    <ligand>
        <name>S-adenosyl-L-methionine</name>
        <dbReference type="ChEBI" id="CHEBI:59789"/>
    </ligand>
</feature>
<keyword evidence="7 9" id="KW-0808">Transferase</keyword>
<feature type="binding site" evidence="9">
    <location>
        <position position="123"/>
    </location>
    <ligand>
        <name>S-adenosyl-L-methionine</name>
        <dbReference type="ChEBI" id="CHEBI:59789"/>
    </ligand>
</feature>
<dbReference type="PANTHER" id="PTHR10259:SF11">
    <property type="entry name" value="THIOPURINE S-METHYLTRANSFERASE"/>
    <property type="match status" value="1"/>
</dbReference>
<dbReference type="NCBIfam" id="TIGR03840">
    <property type="entry name" value="TMPT_Se_Te"/>
    <property type="match status" value="1"/>
</dbReference>